<comment type="similarity">
    <text evidence="8">Belongs to the SAICAR synthetase family.</text>
</comment>
<dbReference type="UniPathway" id="UPA00074">
    <property type="reaction ID" value="UER00131"/>
</dbReference>
<dbReference type="PROSITE" id="PS01057">
    <property type="entry name" value="SAICAR_SYNTHETASE_1"/>
    <property type="match status" value="1"/>
</dbReference>
<dbReference type="GO" id="GO:0004639">
    <property type="term" value="F:phosphoribosylaminoimidazolesuccinocarboxamide synthase activity"/>
    <property type="evidence" value="ECO:0007669"/>
    <property type="project" value="UniProtKB-UniRule"/>
</dbReference>
<dbReference type="Gene3D" id="3.30.200.20">
    <property type="entry name" value="Phosphorylase Kinase, domain 1"/>
    <property type="match status" value="1"/>
</dbReference>
<name>A0A2H0V4R3_9BACT</name>
<dbReference type="GO" id="GO:0006189">
    <property type="term" value="P:'de novo' IMP biosynthetic process"/>
    <property type="evidence" value="ECO:0007669"/>
    <property type="project" value="UniProtKB-UniRule"/>
</dbReference>
<organism evidence="10 11">
    <name type="scientific">Candidatus Falkowbacteria bacterium CG10_big_fil_rev_8_21_14_0_10_39_11</name>
    <dbReference type="NCBI Taxonomy" id="1974565"/>
    <lineage>
        <taxon>Bacteria</taxon>
        <taxon>Candidatus Falkowiibacteriota</taxon>
    </lineage>
</organism>
<evidence type="ECO:0000256" key="7">
    <source>
        <dbReference type="ARBA" id="ARBA00048475"/>
    </source>
</evidence>
<comment type="pathway">
    <text evidence="2">Purine metabolism; IMP biosynthesis via de novo pathway; 5-amino-1-(5-phospho-D-ribosyl)imidazole-4-carboxylate from 5-amino-1-(5-phospho-D-ribosyl)imidazole (carboxylase route): step 1/1.</text>
</comment>
<dbReference type="FunFam" id="3.30.470.20:FF:000020">
    <property type="entry name" value="Probable multifunctional protein ADE2"/>
    <property type="match status" value="1"/>
</dbReference>
<comment type="caution">
    <text evidence="10">The sequence shown here is derived from an EMBL/GenBank/DDBJ whole genome shotgun (WGS) entry which is preliminary data.</text>
</comment>
<evidence type="ECO:0000256" key="6">
    <source>
        <dbReference type="ARBA" id="ARBA00022840"/>
    </source>
</evidence>
<evidence type="ECO:0000256" key="5">
    <source>
        <dbReference type="ARBA" id="ARBA00022755"/>
    </source>
</evidence>
<evidence type="ECO:0000256" key="4">
    <source>
        <dbReference type="ARBA" id="ARBA00022741"/>
    </source>
</evidence>
<evidence type="ECO:0000256" key="1">
    <source>
        <dbReference type="ARBA" id="ARBA00004672"/>
    </source>
</evidence>
<dbReference type="Pfam" id="PF01259">
    <property type="entry name" value="SAICAR_synt"/>
    <property type="match status" value="1"/>
</dbReference>
<keyword evidence="6 8" id="KW-0067">ATP-binding</keyword>
<evidence type="ECO:0000313" key="11">
    <source>
        <dbReference type="Proteomes" id="UP000229901"/>
    </source>
</evidence>
<evidence type="ECO:0000256" key="8">
    <source>
        <dbReference type="HAMAP-Rule" id="MF_00137"/>
    </source>
</evidence>
<dbReference type="HAMAP" id="MF_00137">
    <property type="entry name" value="SAICAR_synth"/>
    <property type="match status" value="1"/>
</dbReference>
<dbReference type="PANTHER" id="PTHR43599">
    <property type="entry name" value="MULTIFUNCTIONAL PROTEIN ADE2"/>
    <property type="match status" value="1"/>
</dbReference>
<dbReference type="InterPro" id="IPR050089">
    <property type="entry name" value="SAICAR_synthetase"/>
</dbReference>
<dbReference type="PANTHER" id="PTHR43599:SF3">
    <property type="entry name" value="SI:DKEY-6E2.2"/>
    <property type="match status" value="1"/>
</dbReference>
<proteinExistence type="inferred from homology"/>
<dbReference type="EMBL" id="PFAP01000022">
    <property type="protein sequence ID" value="PIR94035.1"/>
    <property type="molecule type" value="Genomic_DNA"/>
</dbReference>
<reference evidence="11" key="1">
    <citation type="submission" date="2017-09" db="EMBL/GenBank/DDBJ databases">
        <title>Depth-based differentiation of microbial function through sediment-hosted aquifers and enrichment of novel symbionts in the deep terrestrial subsurface.</title>
        <authorList>
            <person name="Probst A.J."/>
            <person name="Ladd B."/>
            <person name="Jarett J.K."/>
            <person name="Geller-Mcgrath D.E."/>
            <person name="Sieber C.M.K."/>
            <person name="Emerson J.B."/>
            <person name="Anantharaman K."/>
            <person name="Thomas B.C."/>
            <person name="Malmstrom R."/>
            <person name="Stieglmeier M."/>
            <person name="Klingl A."/>
            <person name="Woyke T."/>
            <person name="Ryan C.M."/>
            <person name="Banfield J.F."/>
        </authorList>
    </citation>
    <scope>NUCLEOTIDE SEQUENCE [LARGE SCALE GENOMIC DNA]</scope>
</reference>
<dbReference type="Gene3D" id="3.30.470.20">
    <property type="entry name" value="ATP-grasp fold, B domain"/>
    <property type="match status" value="1"/>
</dbReference>
<accession>A0A2H0V4R3</accession>
<dbReference type="SUPFAM" id="SSF56104">
    <property type="entry name" value="SAICAR synthase-like"/>
    <property type="match status" value="1"/>
</dbReference>
<dbReference type="InterPro" id="IPR028923">
    <property type="entry name" value="SAICAR_synt/ADE2_N"/>
</dbReference>
<evidence type="ECO:0000256" key="2">
    <source>
        <dbReference type="ARBA" id="ARBA00004747"/>
    </source>
</evidence>
<dbReference type="AlphaFoldDB" id="A0A2H0V4R3"/>
<evidence type="ECO:0000256" key="3">
    <source>
        <dbReference type="ARBA" id="ARBA00022598"/>
    </source>
</evidence>
<comment type="catalytic activity">
    <reaction evidence="7 8">
        <text>5-amino-1-(5-phospho-D-ribosyl)imidazole-4-carboxylate + L-aspartate + ATP = (2S)-2-[5-amino-1-(5-phospho-beta-D-ribosyl)imidazole-4-carboxamido]succinate + ADP + phosphate + 2 H(+)</text>
        <dbReference type="Rhea" id="RHEA:22628"/>
        <dbReference type="ChEBI" id="CHEBI:15378"/>
        <dbReference type="ChEBI" id="CHEBI:29991"/>
        <dbReference type="ChEBI" id="CHEBI:30616"/>
        <dbReference type="ChEBI" id="CHEBI:43474"/>
        <dbReference type="ChEBI" id="CHEBI:58443"/>
        <dbReference type="ChEBI" id="CHEBI:77657"/>
        <dbReference type="ChEBI" id="CHEBI:456216"/>
        <dbReference type="EC" id="6.3.2.6"/>
    </reaction>
</comment>
<evidence type="ECO:0000259" key="9">
    <source>
        <dbReference type="Pfam" id="PF01259"/>
    </source>
</evidence>
<comment type="pathway">
    <text evidence="1 8">Purine metabolism; IMP biosynthesis via de novo pathway; 5-amino-1-(5-phospho-D-ribosyl)imidazole-4-carboxamide from 5-amino-1-(5-phospho-D-ribosyl)imidazole-4-carboxylate: step 1/2.</text>
</comment>
<feature type="domain" description="SAICAR synthetase/ADE2 N-terminal" evidence="9">
    <location>
        <begin position="97"/>
        <end position="328"/>
    </location>
</feature>
<gene>
    <name evidence="8" type="primary">purC</name>
    <name evidence="10" type="ORF">COT97_03460</name>
</gene>
<dbReference type="EC" id="6.3.2.6" evidence="8"/>
<keyword evidence="5 8" id="KW-0658">Purine biosynthesis</keyword>
<keyword evidence="4 8" id="KW-0547">Nucleotide-binding</keyword>
<protein>
    <recommendedName>
        <fullName evidence="8">Phosphoribosylaminoimidazole-succinocarboxamide synthase</fullName>
        <ecNumber evidence="8">6.3.2.6</ecNumber>
    </recommendedName>
    <alternativeName>
        <fullName evidence="8">SAICAR synthetase</fullName>
    </alternativeName>
</protein>
<dbReference type="Proteomes" id="UP000229901">
    <property type="component" value="Unassembled WGS sequence"/>
</dbReference>
<keyword evidence="3 8" id="KW-0436">Ligase</keyword>
<dbReference type="InterPro" id="IPR018236">
    <property type="entry name" value="SAICAR_synthetase_CS"/>
</dbReference>
<sequence length="350" mass="40017">MDKVLLSELGWACVVIVENEDLSTLECIPFMGTGAVGQAKDFIKNWIEKMLRVGCWQKMKYDVQLHVMLDNEPHATNILTVEEVSSWVSFGVDWEVLAEGKTKRVYQDPVSSDWVMIESKPDITAGDGVKHDVMAGKAEAATETTSVVFQVLNRSGITTHFQSQLSETKFLAEKCEMIPLEVVVRRFATGSYLKRNEGVEEGQRLDELVVEFFFKDDAQHDPMVLVDDPERRVLVHAKDPIEVLGVIPPFMSLDELEKMEEEAKRIFTILERCWQNLDCRLWDMKVEFGHNVEGDIILADVIDNDSWRVTDHHGVQLDKQTYRDGSLSMDEIGDRYQLVATLVKRFLDMK</sequence>
<evidence type="ECO:0000313" key="10">
    <source>
        <dbReference type="EMBL" id="PIR94035.1"/>
    </source>
</evidence>
<dbReference type="GO" id="GO:0005524">
    <property type="term" value="F:ATP binding"/>
    <property type="evidence" value="ECO:0007669"/>
    <property type="project" value="UniProtKB-KW"/>
</dbReference>